<evidence type="ECO:0000256" key="3">
    <source>
        <dbReference type="PIRNR" id="PIRNR001365"/>
    </source>
</evidence>
<dbReference type="PRINTS" id="PR00146">
    <property type="entry name" value="DHPICSNTHASE"/>
</dbReference>
<dbReference type="InterPro" id="IPR013785">
    <property type="entry name" value="Aldolase_TIM"/>
</dbReference>
<dbReference type="RefSeq" id="WP_227909289.1">
    <property type="nucleotide sequence ID" value="NZ_CP095461.1"/>
</dbReference>
<dbReference type="Pfam" id="PF00701">
    <property type="entry name" value="DHDPS"/>
    <property type="match status" value="1"/>
</dbReference>
<proteinExistence type="inferred from homology"/>
<sequence length="310" mass="32626">MASQPIRQFTGVIPPVVTPRSADGSIDTHSLTRVTKHLLEGGVHGLFVLGSSAEVPYMTNDERELVVTTIAGVNAGQVPLIVGACEQTTNRVIEEGRKMVGLGADALVVTSPFYAIPNAQETDTHFRSIHAALDVPLFAYDVPVRTHFKLPLNLLIQLGRDQVIAGVKDSSGDDVSFRQLVLAARGIDNFSIFTGHEVVVDGALLGGADGVVPGLGNVDPAGYRRLFDAAAAGDFVKAAAEQDRLADVFNIVYTPTPGRVSGGAAGLGAFKTALMLMGVIDTNIMSAPMLSLNDAETAAIRTILERNGLI</sequence>
<dbReference type="Proteomes" id="UP001139264">
    <property type="component" value="Unassembled WGS sequence"/>
</dbReference>
<dbReference type="SMART" id="SM01130">
    <property type="entry name" value="DHDPS"/>
    <property type="match status" value="1"/>
</dbReference>
<dbReference type="Gene3D" id="3.20.20.70">
    <property type="entry name" value="Aldolase class I"/>
    <property type="match status" value="1"/>
</dbReference>
<comment type="caution">
    <text evidence="6">The sequence shown here is derived from an EMBL/GenBank/DDBJ whole genome shotgun (WGS) entry which is preliminary data.</text>
</comment>
<dbReference type="EMBL" id="JAJFZP010000019">
    <property type="protein sequence ID" value="MCC3271077.1"/>
    <property type="molecule type" value="Genomic_DNA"/>
</dbReference>
<dbReference type="SUPFAM" id="SSF51569">
    <property type="entry name" value="Aldolase"/>
    <property type="match status" value="1"/>
</dbReference>
<protein>
    <submittedName>
        <fullName evidence="6">Dihydrodipicolinate synthase family protein</fullName>
    </submittedName>
</protein>
<organism evidence="6 7">
    <name type="scientific">Arthrobacter gengyunqii</name>
    <dbReference type="NCBI Taxonomy" id="2886940"/>
    <lineage>
        <taxon>Bacteria</taxon>
        <taxon>Bacillati</taxon>
        <taxon>Actinomycetota</taxon>
        <taxon>Actinomycetes</taxon>
        <taxon>Micrococcales</taxon>
        <taxon>Micrococcaceae</taxon>
        <taxon>Arthrobacter</taxon>
    </lineage>
</organism>
<comment type="similarity">
    <text evidence="3">Belongs to the DapA family.</text>
</comment>
<dbReference type="PIRSF" id="PIRSF001365">
    <property type="entry name" value="DHDPS"/>
    <property type="match status" value="1"/>
</dbReference>
<accession>A0A9X1S864</accession>
<dbReference type="GO" id="GO:0019262">
    <property type="term" value="P:N-acetylneuraminate catabolic process"/>
    <property type="evidence" value="ECO:0007669"/>
    <property type="project" value="TreeGrafter"/>
</dbReference>
<feature type="binding site" evidence="5">
    <location>
        <position position="212"/>
    </location>
    <ligand>
        <name>pyruvate</name>
        <dbReference type="ChEBI" id="CHEBI:15361"/>
    </ligand>
</feature>
<feature type="active site" description="Schiff-base intermediate with substrate" evidence="4">
    <location>
        <position position="168"/>
    </location>
</feature>
<evidence type="ECO:0000313" key="6">
    <source>
        <dbReference type="EMBL" id="MCC3271077.1"/>
    </source>
</evidence>
<dbReference type="CDD" id="cd00408">
    <property type="entry name" value="DHDPS-like"/>
    <property type="match status" value="1"/>
</dbReference>
<dbReference type="PANTHER" id="PTHR42849">
    <property type="entry name" value="N-ACETYLNEURAMINATE LYASE"/>
    <property type="match status" value="1"/>
</dbReference>
<dbReference type="AlphaFoldDB" id="A0A9X1S864"/>
<evidence type="ECO:0000256" key="5">
    <source>
        <dbReference type="PIRSR" id="PIRSR001365-2"/>
    </source>
</evidence>
<gene>
    <name evidence="6" type="ORF">LJ751_17260</name>
</gene>
<dbReference type="GO" id="GO:0008747">
    <property type="term" value="F:N-acetylneuraminate lyase activity"/>
    <property type="evidence" value="ECO:0007669"/>
    <property type="project" value="TreeGrafter"/>
</dbReference>
<dbReference type="PANTHER" id="PTHR42849:SF1">
    <property type="entry name" value="N-ACETYLNEURAMINATE LYASE"/>
    <property type="match status" value="1"/>
</dbReference>
<evidence type="ECO:0000256" key="2">
    <source>
        <dbReference type="ARBA" id="ARBA00023270"/>
    </source>
</evidence>
<keyword evidence="2" id="KW-0704">Schiff base</keyword>
<keyword evidence="1 3" id="KW-0456">Lyase</keyword>
<reference evidence="6" key="1">
    <citation type="submission" date="2021-10" db="EMBL/GenBank/DDBJ databases">
        <title>Novel species in genus Arthrobacter.</title>
        <authorList>
            <person name="Liu Y."/>
        </authorList>
    </citation>
    <scope>NUCLEOTIDE SEQUENCE</scope>
    <source>
        <strain evidence="6">Zg-Y809</strain>
    </source>
</reference>
<name>A0A9X1S864_9MICC</name>
<dbReference type="PROSITE" id="PS00666">
    <property type="entry name" value="DHDPS_2"/>
    <property type="match status" value="1"/>
</dbReference>
<evidence type="ECO:0000256" key="1">
    <source>
        <dbReference type="ARBA" id="ARBA00023239"/>
    </source>
</evidence>
<evidence type="ECO:0000313" key="7">
    <source>
        <dbReference type="Proteomes" id="UP001139264"/>
    </source>
</evidence>
<feature type="active site" description="Proton donor/acceptor" evidence="4">
    <location>
        <position position="140"/>
    </location>
</feature>
<dbReference type="InterPro" id="IPR002220">
    <property type="entry name" value="DapA-like"/>
</dbReference>
<dbReference type="InterPro" id="IPR020625">
    <property type="entry name" value="Schiff_base-form_aldolases_AS"/>
</dbReference>
<dbReference type="GO" id="GO:0005829">
    <property type="term" value="C:cytosol"/>
    <property type="evidence" value="ECO:0007669"/>
    <property type="project" value="TreeGrafter"/>
</dbReference>
<evidence type="ECO:0000256" key="4">
    <source>
        <dbReference type="PIRSR" id="PIRSR001365-1"/>
    </source>
</evidence>